<dbReference type="Pfam" id="PF02214">
    <property type="entry name" value="BTB_2"/>
    <property type="match status" value="1"/>
</dbReference>
<evidence type="ECO:0000259" key="1">
    <source>
        <dbReference type="Pfam" id="PF02214"/>
    </source>
</evidence>
<evidence type="ECO:0000313" key="3">
    <source>
        <dbReference type="Proteomes" id="UP001161669"/>
    </source>
</evidence>
<name>A0A3T1CWZ6_9VIRU</name>
<keyword evidence="3" id="KW-1185">Reference proteome</keyword>
<accession>A0A3T1CWZ6</accession>
<dbReference type="EMBL" id="AP018495">
    <property type="protein sequence ID" value="BBI30344.1"/>
    <property type="molecule type" value="Genomic_DNA"/>
</dbReference>
<dbReference type="CDD" id="cd18316">
    <property type="entry name" value="BTB_POZ_KCTD-like"/>
    <property type="match status" value="1"/>
</dbReference>
<reference evidence="3" key="1">
    <citation type="journal article" date="2019" name="J. Virol.">
        <title>Medusavirus, a novel large DNA virus discovered from hot spring water.</title>
        <authorList>
            <person name="Yoshikawa G."/>
            <person name="Blanc-Mathieu R."/>
            <person name="Song C."/>
            <person name="Kayama Y."/>
            <person name="Mochizuki T."/>
            <person name="Murata K."/>
            <person name="Ogata H."/>
            <person name="Takemura M."/>
        </authorList>
    </citation>
    <scope>NUCLEOTIDE SEQUENCE [LARGE SCALE GENOMIC DNA]</scope>
</reference>
<feature type="domain" description="Potassium channel tetramerisation-type BTB" evidence="1">
    <location>
        <begin position="6"/>
        <end position="90"/>
    </location>
</feature>
<dbReference type="PANTHER" id="PTHR11145:SF8">
    <property type="entry name" value="RE57120P"/>
    <property type="match status" value="1"/>
</dbReference>
<dbReference type="PANTHER" id="PTHR11145">
    <property type="entry name" value="BTB/POZ DOMAIN-CONTAINING ADAPTER FOR CUL3-MEDIATED RHOA DEGRADATION PROTEIN FAMILY MEMBER"/>
    <property type="match status" value="1"/>
</dbReference>
<dbReference type="Gene3D" id="3.30.710.10">
    <property type="entry name" value="Potassium Channel Kv1.1, Chain A"/>
    <property type="match status" value="1"/>
</dbReference>
<sequence>MAERWVKLNVGGVHFETTVKTLTAIEGTMLHTMFNSELTREDKIYRFDSDPKMFAAILNGLRRGAVDRACKPSNVSDEMWERELNYWAIPVPAPAPSHHAILTWRHRAHAKAAWTWMKNHPRFSTSHSSFELRYLMHHDNVSCRVSLEPSEHDDGESAGQLFDVSRWFTSLRAWPSLEEQARLDNMRLVVVAYRRYTKADRSDHSWPLSHKDEERSTIPHWFLVVRIVQSWMPDS</sequence>
<dbReference type="SUPFAM" id="SSF54695">
    <property type="entry name" value="POZ domain"/>
    <property type="match status" value="1"/>
</dbReference>
<dbReference type="InterPro" id="IPR045068">
    <property type="entry name" value="BACURD1-3"/>
</dbReference>
<organism evidence="2 3">
    <name type="scientific">Acanthamoeba castellanii medusavirus J1</name>
    <dbReference type="NCBI Taxonomy" id="3114988"/>
    <lineage>
        <taxon>Viruses</taxon>
        <taxon>Varidnaviria</taxon>
        <taxon>Bamfordvirae</taxon>
        <taxon>Nucleocytoviricota</taxon>
        <taxon>Megaviricetes</taxon>
        <taxon>Mamonoviridae</taxon>
        <taxon>Medusavirus</taxon>
        <taxon>Medusavirus medusae</taxon>
    </lineage>
</organism>
<evidence type="ECO:0000313" key="2">
    <source>
        <dbReference type="EMBL" id="BBI30344.1"/>
    </source>
</evidence>
<dbReference type="InterPro" id="IPR003131">
    <property type="entry name" value="T1-type_BTB"/>
</dbReference>
<protein>
    <submittedName>
        <fullName evidence="2">BTB/POZ domain-containing protein</fullName>
    </submittedName>
</protein>
<dbReference type="InterPro" id="IPR011333">
    <property type="entry name" value="SKP1/BTB/POZ_sf"/>
</dbReference>
<proteinExistence type="predicted"/>
<dbReference type="GO" id="GO:0051260">
    <property type="term" value="P:protein homooligomerization"/>
    <property type="evidence" value="ECO:0007669"/>
    <property type="project" value="InterPro"/>
</dbReference>
<dbReference type="KEGG" id="vg:80540696"/>
<dbReference type="Proteomes" id="UP001161669">
    <property type="component" value="Segment"/>
</dbReference>